<feature type="signal peptide" evidence="4">
    <location>
        <begin position="1"/>
        <end position="18"/>
    </location>
</feature>
<dbReference type="InterPro" id="IPR008969">
    <property type="entry name" value="CarboxyPept-like_regulatory"/>
</dbReference>
<proteinExistence type="predicted"/>
<dbReference type="EMBL" id="JAEAOA010001427">
    <property type="protein sequence ID" value="KAK3582340.1"/>
    <property type="molecule type" value="Genomic_DNA"/>
</dbReference>
<evidence type="ECO:0000256" key="3">
    <source>
        <dbReference type="ARBA" id="ARBA00023237"/>
    </source>
</evidence>
<dbReference type="AlphaFoldDB" id="A0AAE0RZT6"/>
<dbReference type="Pfam" id="PF13715">
    <property type="entry name" value="CarbopepD_reg_2"/>
    <property type="match status" value="1"/>
</dbReference>
<dbReference type="InterPro" id="IPR036942">
    <property type="entry name" value="Beta-barrel_TonB_sf"/>
</dbReference>
<keyword evidence="2" id="KW-0472">Membrane</keyword>
<gene>
    <name evidence="5" type="ORF">CHS0354_023882</name>
</gene>
<protein>
    <recommendedName>
        <fullName evidence="7">TonB-dependent receptor</fullName>
    </recommendedName>
</protein>
<dbReference type="Gene3D" id="2.60.40.1120">
    <property type="entry name" value="Carboxypeptidase-like, regulatory domain"/>
    <property type="match status" value="1"/>
</dbReference>
<evidence type="ECO:0008006" key="7">
    <source>
        <dbReference type="Google" id="ProtNLM"/>
    </source>
</evidence>
<dbReference type="Proteomes" id="UP001195483">
    <property type="component" value="Unassembled WGS sequence"/>
</dbReference>
<name>A0AAE0RZT6_9BIVA</name>
<dbReference type="SUPFAM" id="SSF49464">
    <property type="entry name" value="Carboxypeptidase regulatory domain-like"/>
    <property type="match status" value="1"/>
</dbReference>
<accession>A0AAE0RZT6</accession>
<evidence type="ECO:0000256" key="4">
    <source>
        <dbReference type="SAM" id="SignalP"/>
    </source>
</evidence>
<keyword evidence="4" id="KW-0732">Signal</keyword>
<organism evidence="5 6">
    <name type="scientific">Potamilus streckersoni</name>
    <dbReference type="NCBI Taxonomy" id="2493646"/>
    <lineage>
        <taxon>Eukaryota</taxon>
        <taxon>Metazoa</taxon>
        <taxon>Spiralia</taxon>
        <taxon>Lophotrochozoa</taxon>
        <taxon>Mollusca</taxon>
        <taxon>Bivalvia</taxon>
        <taxon>Autobranchia</taxon>
        <taxon>Heteroconchia</taxon>
        <taxon>Palaeoheterodonta</taxon>
        <taxon>Unionida</taxon>
        <taxon>Unionoidea</taxon>
        <taxon>Unionidae</taxon>
        <taxon>Ambleminae</taxon>
        <taxon>Lampsilini</taxon>
        <taxon>Potamilus</taxon>
    </lineage>
</organism>
<dbReference type="InterPro" id="IPR037066">
    <property type="entry name" value="Plug_dom_sf"/>
</dbReference>
<sequence length="795" mass="88286">MKPTILLLLLLFTSGTQSLLFGQTYYTLSGRVKSAASGEDLIGAKVSLKGSKTGAITNIYGAYSLKVLEGNQTLEASYFGFLPRTIDLNITADQSLDFVLKEIDYEAEEIVVTGKKKNENVSSTSMGKVEFQLSQIKKLPSFLGETDVIRALFFSPGVTSATDLASGFNVRGGSADQNLVLLDDAVLYNPIHFGGIFSAFNGDALKSATLYKSSIPIELGGRLSSVLDVRQRDGNSQKVSGNFGLGLIAARGLVEGPLGSDKGSFIVSARRSYIDAFFKAIPDPTLRNLELYFYDVNAKFNYTFDPNNRLYVSFYNGRDHLYLPLNIGSANISILNAQRDTTFFNVKFGLRILTFTFRSDFVYTATNDFLLKFGVEGNGYSFRPGSAADNFVKVKNASFDSTFSTNLQNEHAMEWTAYVGAEHSITPNLKLDYGLRLNTFWVLGDVKVAEYENNLPVRYDKTTGISSFGKVINYRYYAPMELVAFYWGLEPRISARYALFDETSIKASYNLLRQNIHLLSVSTVGLPTDKWYPSSRYIQPQTSHNFSLGVFQNFFDGEIETSAEGYYRLFYNILDYTEGGQVLSNATIENSIAQTEGTAYGVELLMQKNKSTTGTVLDYFTGSISYAFSISNVKIRDEVINGTGITNSFYPASYSKTHTLTATLVFEIGHWTLSAAFTYQTNIPVNLSIGAYSAFDLTRGGGGGLTRTDEINKYGYYGFDKNKYRLADYHRLDLSAKYTSDFTISDIKFKWALIVSVYNVYNRINSIGTISIAETGLREFGILPILPNLSLDLEF</sequence>
<feature type="chain" id="PRO_5042140251" description="TonB-dependent receptor" evidence="4">
    <location>
        <begin position="19"/>
        <end position="795"/>
    </location>
</feature>
<evidence type="ECO:0000313" key="6">
    <source>
        <dbReference type="Proteomes" id="UP001195483"/>
    </source>
</evidence>
<comment type="subcellular location">
    <subcellularLocation>
        <location evidence="1">Cell outer membrane</location>
    </subcellularLocation>
</comment>
<dbReference type="Gene3D" id="2.170.130.10">
    <property type="entry name" value="TonB-dependent receptor, plug domain"/>
    <property type="match status" value="1"/>
</dbReference>
<reference evidence="5" key="1">
    <citation type="journal article" date="2021" name="Genome Biol. Evol.">
        <title>A High-Quality Reference Genome for a Parasitic Bivalve with Doubly Uniparental Inheritance (Bivalvia: Unionida).</title>
        <authorList>
            <person name="Smith C.H."/>
        </authorList>
    </citation>
    <scope>NUCLEOTIDE SEQUENCE</scope>
    <source>
        <strain evidence="5">CHS0354</strain>
    </source>
</reference>
<keyword evidence="6" id="KW-1185">Reference proteome</keyword>
<reference evidence="5" key="2">
    <citation type="journal article" date="2021" name="Genome Biol. Evol.">
        <title>Developing a high-quality reference genome for a parasitic bivalve with doubly uniparental inheritance (Bivalvia: Unionida).</title>
        <authorList>
            <person name="Smith C.H."/>
        </authorList>
    </citation>
    <scope>NUCLEOTIDE SEQUENCE</scope>
    <source>
        <strain evidence="5">CHS0354</strain>
        <tissue evidence="5">Mantle</tissue>
    </source>
</reference>
<comment type="caution">
    <text evidence="5">The sequence shown here is derived from an EMBL/GenBank/DDBJ whole genome shotgun (WGS) entry which is preliminary data.</text>
</comment>
<evidence type="ECO:0000256" key="2">
    <source>
        <dbReference type="ARBA" id="ARBA00023136"/>
    </source>
</evidence>
<reference evidence="5" key="3">
    <citation type="submission" date="2023-05" db="EMBL/GenBank/DDBJ databases">
        <authorList>
            <person name="Smith C.H."/>
        </authorList>
    </citation>
    <scope>NUCLEOTIDE SEQUENCE</scope>
    <source>
        <strain evidence="5">CHS0354</strain>
        <tissue evidence="5">Mantle</tissue>
    </source>
</reference>
<evidence type="ECO:0000256" key="1">
    <source>
        <dbReference type="ARBA" id="ARBA00004442"/>
    </source>
</evidence>
<dbReference type="Gene3D" id="2.40.170.20">
    <property type="entry name" value="TonB-dependent receptor, beta-barrel domain"/>
    <property type="match status" value="1"/>
</dbReference>
<dbReference type="SUPFAM" id="SSF56935">
    <property type="entry name" value="Porins"/>
    <property type="match status" value="1"/>
</dbReference>
<evidence type="ECO:0000313" key="5">
    <source>
        <dbReference type="EMBL" id="KAK3582340.1"/>
    </source>
</evidence>
<keyword evidence="3" id="KW-0998">Cell outer membrane</keyword>